<reference evidence="4 5" key="1">
    <citation type="journal article" date="2024" name="G3 (Bethesda)">
        <title>Genome assembly of Hibiscus sabdariffa L. provides insights into metabolisms of medicinal natural products.</title>
        <authorList>
            <person name="Kim T."/>
        </authorList>
    </citation>
    <scope>NUCLEOTIDE SEQUENCE [LARGE SCALE GENOMIC DNA]</scope>
    <source>
        <strain evidence="4">TK-2024</strain>
        <tissue evidence="4">Old leaves</tissue>
    </source>
</reference>
<protein>
    <recommendedName>
        <fullName evidence="6">DELLA protein</fullName>
    </recommendedName>
</protein>
<accession>A0ABR2QCK1</accession>
<keyword evidence="1" id="KW-0805">Transcription regulation</keyword>
<name>A0ABR2QCK1_9ROSI</name>
<organism evidence="4 5">
    <name type="scientific">Hibiscus sabdariffa</name>
    <name type="common">roselle</name>
    <dbReference type="NCBI Taxonomy" id="183260"/>
    <lineage>
        <taxon>Eukaryota</taxon>
        <taxon>Viridiplantae</taxon>
        <taxon>Streptophyta</taxon>
        <taxon>Embryophyta</taxon>
        <taxon>Tracheophyta</taxon>
        <taxon>Spermatophyta</taxon>
        <taxon>Magnoliopsida</taxon>
        <taxon>eudicotyledons</taxon>
        <taxon>Gunneridae</taxon>
        <taxon>Pentapetalae</taxon>
        <taxon>rosids</taxon>
        <taxon>malvids</taxon>
        <taxon>Malvales</taxon>
        <taxon>Malvaceae</taxon>
        <taxon>Malvoideae</taxon>
        <taxon>Hibiscus</taxon>
    </lineage>
</organism>
<comment type="caution">
    <text evidence="4">The sequence shown here is derived from an EMBL/GenBank/DDBJ whole genome shotgun (WGS) entry which is preliminary data.</text>
</comment>
<evidence type="ECO:0000313" key="4">
    <source>
        <dbReference type="EMBL" id="KAK8998405.1"/>
    </source>
</evidence>
<dbReference type="InterPro" id="IPR005202">
    <property type="entry name" value="TF_GRAS"/>
</dbReference>
<comment type="caution">
    <text evidence="3">Lacks conserved residue(s) required for the propagation of feature annotation.</text>
</comment>
<feature type="short sequence motif" description="VHIID" evidence="3">
    <location>
        <begin position="105"/>
        <end position="109"/>
    </location>
</feature>
<gene>
    <name evidence="4" type="ORF">V6N11_083796</name>
</gene>
<dbReference type="Proteomes" id="UP001396334">
    <property type="component" value="Unassembled WGS sequence"/>
</dbReference>
<evidence type="ECO:0000313" key="5">
    <source>
        <dbReference type="Proteomes" id="UP001396334"/>
    </source>
</evidence>
<evidence type="ECO:0008006" key="6">
    <source>
        <dbReference type="Google" id="ProtNLM"/>
    </source>
</evidence>
<evidence type="ECO:0000256" key="1">
    <source>
        <dbReference type="ARBA" id="ARBA00023015"/>
    </source>
</evidence>
<evidence type="ECO:0000256" key="3">
    <source>
        <dbReference type="PROSITE-ProRule" id="PRU01191"/>
    </source>
</evidence>
<proteinExistence type="inferred from homology"/>
<keyword evidence="2" id="KW-0804">Transcription</keyword>
<dbReference type="Pfam" id="PF03514">
    <property type="entry name" value="GRAS"/>
    <property type="match status" value="1"/>
</dbReference>
<keyword evidence="5" id="KW-1185">Reference proteome</keyword>
<dbReference type="PANTHER" id="PTHR31636">
    <property type="entry name" value="OSJNBA0084A10.13 PROTEIN-RELATED"/>
    <property type="match status" value="1"/>
</dbReference>
<sequence length="116" mass="13247">MVRLVHTLMAYAKAVQQDNLKLAHALVKHIGLLVAFQTGSMRKVATYFAEALARRIYKIFSQDSLDPSYTNILQTHFYETCLYLKFAYSEANQAILEAFATNNWVHVIDLGFKQGM</sequence>
<dbReference type="PROSITE" id="PS50985">
    <property type="entry name" value="GRAS"/>
    <property type="match status" value="1"/>
</dbReference>
<evidence type="ECO:0000256" key="2">
    <source>
        <dbReference type="ARBA" id="ARBA00023163"/>
    </source>
</evidence>
<comment type="similarity">
    <text evidence="3">Belongs to the GRAS family.</text>
</comment>
<dbReference type="EMBL" id="JBBPBN010000041">
    <property type="protein sequence ID" value="KAK8998405.1"/>
    <property type="molecule type" value="Genomic_DNA"/>
</dbReference>